<keyword evidence="4 5" id="KW-0269">Exonuclease</keyword>
<dbReference type="Pfam" id="PF13742">
    <property type="entry name" value="tRNA_anti_2"/>
    <property type="match status" value="1"/>
</dbReference>
<evidence type="ECO:0000256" key="6">
    <source>
        <dbReference type="RuleBase" id="RU004355"/>
    </source>
</evidence>
<evidence type="ECO:0000256" key="4">
    <source>
        <dbReference type="ARBA" id="ARBA00022839"/>
    </source>
</evidence>
<evidence type="ECO:0000256" key="5">
    <source>
        <dbReference type="HAMAP-Rule" id="MF_00378"/>
    </source>
</evidence>
<organism evidence="9 10">
    <name type="scientific">Faecalibacterium prausnitzii</name>
    <dbReference type="NCBI Taxonomy" id="853"/>
    <lineage>
        <taxon>Bacteria</taxon>
        <taxon>Bacillati</taxon>
        <taxon>Bacillota</taxon>
        <taxon>Clostridia</taxon>
        <taxon>Eubacteriales</taxon>
        <taxon>Oscillospiraceae</taxon>
        <taxon>Faecalibacterium</taxon>
    </lineage>
</organism>
<gene>
    <name evidence="5 9" type="primary">xseA</name>
    <name evidence="9" type="ORF">CRH10_01230</name>
</gene>
<dbReference type="GO" id="GO:0003676">
    <property type="term" value="F:nucleic acid binding"/>
    <property type="evidence" value="ECO:0007669"/>
    <property type="project" value="InterPro"/>
</dbReference>
<dbReference type="GO" id="GO:0006308">
    <property type="term" value="P:DNA catabolic process"/>
    <property type="evidence" value="ECO:0007669"/>
    <property type="project" value="UniProtKB-UniRule"/>
</dbReference>
<dbReference type="NCBIfam" id="TIGR00237">
    <property type="entry name" value="xseA"/>
    <property type="match status" value="1"/>
</dbReference>
<dbReference type="InterPro" id="IPR020579">
    <property type="entry name" value="Exonuc_VII_lsu_C"/>
</dbReference>
<comment type="subcellular location">
    <subcellularLocation>
        <location evidence="5 6">Cytoplasm</location>
    </subcellularLocation>
</comment>
<keyword evidence="3 5" id="KW-0378">Hydrolase</keyword>
<dbReference type="AlphaFoldDB" id="A0A291T796"/>
<accession>A0A291T796</accession>
<dbReference type="Pfam" id="PF02601">
    <property type="entry name" value="Exonuc_VII_L"/>
    <property type="match status" value="1"/>
</dbReference>
<keyword evidence="1 5" id="KW-0963">Cytoplasm</keyword>
<comment type="catalytic activity">
    <reaction evidence="5 6">
        <text>Exonucleolytic cleavage in either 5'- to 3'- or 3'- to 5'-direction to yield nucleoside 5'-phosphates.</text>
        <dbReference type="EC" id="3.1.11.6"/>
    </reaction>
</comment>
<dbReference type="CDD" id="cd04489">
    <property type="entry name" value="ExoVII_LU_OBF"/>
    <property type="match status" value="1"/>
</dbReference>
<proteinExistence type="inferred from homology"/>
<dbReference type="EMBL" id="CP023819">
    <property type="protein sequence ID" value="ATL89033.1"/>
    <property type="molecule type" value="Genomic_DNA"/>
</dbReference>
<reference evidence="9 10" key="1">
    <citation type="submission" date="2017-10" db="EMBL/GenBank/DDBJ databases">
        <title>Complete Genome Sequence of Faecalibacterium prausnitzii isolated from the gut of healthy adult Indian.</title>
        <authorList>
            <person name="Bag S."/>
            <person name="Ghosh T.S."/>
            <person name="Das B."/>
        </authorList>
    </citation>
    <scope>NUCLEOTIDE SEQUENCE [LARGE SCALE GENOMIC DNA]</scope>
    <source>
        <strain evidence="9 10">Indica</strain>
    </source>
</reference>
<dbReference type="EC" id="3.1.11.6" evidence="5"/>
<dbReference type="HAMAP" id="MF_00378">
    <property type="entry name" value="Exonuc_7_L"/>
    <property type="match status" value="1"/>
</dbReference>
<feature type="domain" description="OB-fold nucleic acid binding" evidence="8">
    <location>
        <begin position="5"/>
        <end position="100"/>
    </location>
</feature>
<dbReference type="RefSeq" id="WP_098922378.1">
    <property type="nucleotide sequence ID" value="NZ_CP023819.1"/>
</dbReference>
<sequence length="407" mass="45049">MAEVISVSALNRYVKNLLDVNDVLFDLALRGEIANFVQNARSGHCYFSLRDEAASVRAVMFRSDARRLGFRPEEGMKVVVRCRVTLYERDGAFQVYVNDMFPDGIGSTQLAFEQLKAKLDKEGLFAPEHKKPLPRFPQCIGLVTSKTGAALQDIRNVIGRRWPAVRLLLAPVNVQGFEAAEEIADAITRLDKSGRVDEIIVARGGGSREDLWVFNAEVIARAAYRCKTPLISAIGHEIDFTILDFVADQRAPTPSAAAELAVPDRAEQGRKLCTLEENIHNCIQFKLSLCYNRLEQTEQLLSRAGVQTALEERAARLDTLAGRLQTAARGKLQAGELRLKHTAALAASLNPYGVLARGYAMVQDNRGRICTPDALRPGQTCKLRGTEHRVTCTVNTVEELDESTQKL</sequence>
<protein>
    <recommendedName>
        <fullName evidence="5">Exodeoxyribonuclease 7 large subunit</fullName>
        <ecNumber evidence="5">3.1.11.6</ecNumber>
    </recommendedName>
    <alternativeName>
        <fullName evidence="5">Exodeoxyribonuclease VII large subunit</fullName>
        <shortName evidence="5">Exonuclease VII large subunit</shortName>
    </alternativeName>
</protein>
<feature type="domain" description="Exonuclease VII large subunit C-terminal" evidence="7">
    <location>
        <begin position="124"/>
        <end position="342"/>
    </location>
</feature>
<evidence type="ECO:0000259" key="8">
    <source>
        <dbReference type="Pfam" id="PF13742"/>
    </source>
</evidence>
<dbReference type="InterPro" id="IPR025824">
    <property type="entry name" value="OB-fold_nuc-bd_dom"/>
</dbReference>
<evidence type="ECO:0000313" key="9">
    <source>
        <dbReference type="EMBL" id="ATL89033.1"/>
    </source>
</evidence>
<evidence type="ECO:0000313" key="10">
    <source>
        <dbReference type="Proteomes" id="UP000223709"/>
    </source>
</evidence>
<evidence type="ECO:0000256" key="2">
    <source>
        <dbReference type="ARBA" id="ARBA00022722"/>
    </source>
</evidence>
<evidence type="ECO:0000259" key="7">
    <source>
        <dbReference type="Pfam" id="PF02601"/>
    </source>
</evidence>
<name>A0A291T796_9FIRM</name>
<keyword evidence="2 5" id="KW-0540">Nuclease</keyword>
<comment type="function">
    <text evidence="5">Bidirectionally degrades single-stranded DNA into large acid-insoluble oligonucleotides, which are then degraded further into small acid-soluble oligonucleotides.</text>
</comment>
<comment type="similarity">
    <text evidence="5 6">Belongs to the XseA family.</text>
</comment>
<dbReference type="GO" id="GO:0008855">
    <property type="term" value="F:exodeoxyribonuclease VII activity"/>
    <property type="evidence" value="ECO:0007669"/>
    <property type="project" value="UniProtKB-UniRule"/>
</dbReference>
<comment type="subunit">
    <text evidence="5">Heterooligomer composed of large and small subunits.</text>
</comment>
<dbReference type="PANTHER" id="PTHR30008:SF0">
    <property type="entry name" value="EXODEOXYRIBONUCLEASE 7 LARGE SUBUNIT"/>
    <property type="match status" value="1"/>
</dbReference>
<dbReference type="PANTHER" id="PTHR30008">
    <property type="entry name" value="EXODEOXYRIBONUCLEASE 7 LARGE SUBUNIT"/>
    <property type="match status" value="1"/>
</dbReference>
<evidence type="ECO:0000256" key="3">
    <source>
        <dbReference type="ARBA" id="ARBA00022801"/>
    </source>
</evidence>
<dbReference type="Proteomes" id="UP000223709">
    <property type="component" value="Chromosome"/>
</dbReference>
<dbReference type="GO" id="GO:0005737">
    <property type="term" value="C:cytoplasm"/>
    <property type="evidence" value="ECO:0007669"/>
    <property type="project" value="UniProtKB-SubCell"/>
</dbReference>
<dbReference type="InterPro" id="IPR003753">
    <property type="entry name" value="Exonuc_VII_L"/>
</dbReference>
<evidence type="ECO:0000256" key="1">
    <source>
        <dbReference type="ARBA" id="ARBA00022490"/>
    </source>
</evidence>
<dbReference type="GO" id="GO:0009318">
    <property type="term" value="C:exodeoxyribonuclease VII complex"/>
    <property type="evidence" value="ECO:0007669"/>
    <property type="project" value="UniProtKB-UniRule"/>
</dbReference>